<dbReference type="EMBL" id="CASHTH010002353">
    <property type="protein sequence ID" value="CAI8028671.1"/>
    <property type="molecule type" value="Genomic_DNA"/>
</dbReference>
<evidence type="ECO:0000256" key="1">
    <source>
        <dbReference type="SAM" id="MobiDB-lite"/>
    </source>
</evidence>
<dbReference type="Proteomes" id="UP001174909">
    <property type="component" value="Unassembled WGS sequence"/>
</dbReference>
<feature type="region of interest" description="Disordered" evidence="1">
    <location>
        <begin position="25"/>
        <end position="59"/>
    </location>
</feature>
<dbReference type="AlphaFoldDB" id="A0AA35SHE6"/>
<protein>
    <submittedName>
        <fullName evidence="2">Uncharacterized protein</fullName>
    </submittedName>
</protein>
<comment type="caution">
    <text evidence="2">The sequence shown here is derived from an EMBL/GenBank/DDBJ whole genome shotgun (WGS) entry which is preliminary data.</text>
</comment>
<gene>
    <name evidence="2" type="ORF">GBAR_LOCUS16323</name>
</gene>
<feature type="compositionally biased region" description="Basic and acidic residues" evidence="1">
    <location>
        <begin position="35"/>
        <end position="52"/>
    </location>
</feature>
<evidence type="ECO:0000313" key="3">
    <source>
        <dbReference type="Proteomes" id="UP001174909"/>
    </source>
</evidence>
<evidence type="ECO:0000313" key="2">
    <source>
        <dbReference type="EMBL" id="CAI8028671.1"/>
    </source>
</evidence>
<accession>A0AA35SHE6</accession>
<reference evidence="2" key="1">
    <citation type="submission" date="2023-03" db="EMBL/GenBank/DDBJ databases">
        <authorList>
            <person name="Steffen K."/>
            <person name="Cardenas P."/>
        </authorList>
    </citation>
    <scope>NUCLEOTIDE SEQUENCE</scope>
</reference>
<proteinExistence type="predicted"/>
<keyword evidence="3" id="KW-1185">Reference proteome</keyword>
<organism evidence="2 3">
    <name type="scientific">Geodia barretti</name>
    <name type="common">Barrett's horny sponge</name>
    <dbReference type="NCBI Taxonomy" id="519541"/>
    <lineage>
        <taxon>Eukaryota</taxon>
        <taxon>Metazoa</taxon>
        <taxon>Porifera</taxon>
        <taxon>Demospongiae</taxon>
        <taxon>Heteroscleromorpha</taxon>
        <taxon>Tetractinellida</taxon>
        <taxon>Astrophorina</taxon>
        <taxon>Geodiidae</taxon>
        <taxon>Geodia</taxon>
    </lineage>
</organism>
<sequence>MTPIYLSFMFVQEMKMHEELVSTANELQKGKKAKERAQNETRKKQRENEEMKKKLKQKV</sequence>
<name>A0AA35SHE6_GEOBA</name>